<evidence type="ECO:0000313" key="4">
    <source>
        <dbReference type="Proteomes" id="UP000483004"/>
    </source>
</evidence>
<reference evidence="3 4" key="1">
    <citation type="submission" date="2019-09" db="EMBL/GenBank/DDBJ databases">
        <title>Actinomadura physcomitrii sp. nov., a novel actinomycete isolated from moss [Physcomitrium sphaericum (Ludw) Fuernr].</title>
        <authorList>
            <person name="Liu C."/>
            <person name="Zhuang X."/>
        </authorList>
    </citation>
    <scope>NUCLEOTIDE SEQUENCE [LARGE SCALE GENOMIC DNA]</scope>
    <source>
        <strain evidence="3 4">CYP1-1B</strain>
    </source>
</reference>
<evidence type="ECO:0000313" key="3">
    <source>
        <dbReference type="EMBL" id="KAB2353025.1"/>
    </source>
</evidence>
<accession>A0A6L3VDJ4</accession>
<evidence type="ECO:0000256" key="2">
    <source>
        <dbReference type="SAM" id="Phobius"/>
    </source>
</evidence>
<organism evidence="3 4">
    <name type="scientific">Actinomadura montaniterrae</name>
    <dbReference type="NCBI Taxonomy" id="1803903"/>
    <lineage>
        <taxon>Bacteria</taxon>
        <taxon>Bacillati</taxon>
        <taxon>Actinomycetota</taxon>
        <taxon>Actinomycetes</taxon>
        <taxon>Streptosporangiales</taxon>
        <taxon>Thermomonosporaceae</taxon>
        <taxon>Actinomadura</taxon>
    </lineage>
</organism>
<gene>
    <name evidence="3" type="ORF">F9B16_49885</name>
</gene>
<name>A0A6L3VDJ4_9ACTN</name>
<keyword evidence="2" id="KW-1133">Transmembrane helix</keyword>
<protein>
    <submittedName>
        <fullName evidence="3">Uncharacterized protein</fullName>
    </submittedName>
</protein>
<keyword evidence="4" id="KW-1185">Reference proteome</keyword>
<proteinExistence type="predicted"/>
<sequence length="61" mass="6287">MTATDTRAPNATAPGAGRGNRPGWIAVAVWAAGIAAVFTVGWHLRRAGLATEDALPPLHAR</sequence>
<feature type="non-terminal residue" evidence="3">
    <location>
        <position position="61"/>
    </location>
</feature>
<dbReference type="EMBL" id="WBMR01000425">
    <property type="protein sequence ID" value="KAB2353025.1"/>
    <property type="molecule type" value="Genomic_DNA"/>
</dbReference>
<dbReference type="AlphaFoldDB" id="A0A6L3VDJ4"/>
<feature type="transmembrane region" description="Helical" evidence="2">
    <location>
        <begin position="24"/>
        <end position="44"/>
    </location>
</feature>
<keyword evidence="2" id="KW-0472">Membrane</keyword>
<evidence type="ECO:0000256" key="1">
    <source>
        <dbReference type="SAM" id="MobiDB-lite"/>
    </source>
</evidence>
<dbReference type="Proteomes" id="UP000483004">
    <property type="component" value="Unassembled WGS sequence"/>
</dbReference>
<comment type="caution">
    <text evidence="3">The sequence shown here is derived from an EMBL/GenBank/DDBJ whole genome shotgun (WGS) entry which is preliminary data.</text>
</comment>
<keyword evidence="2" id="KW-0812">Transmembrane</keyword>
<feature type="region of interest" description="Disordered" evidence="1">
    <location>
        <begin position="1"/>
        <end position="21"/>
    </location>
</feature>
<dbReference type="RefSeq" id="WP_225992678.1">
    <property type="nucleotide sequence ID" value="NZ_WBMR01000425.1"/>
</dbReference>